<reference evidence="1" key="2">
    <citation type="journal article" date="2015" name="Data Brief">
        <title>Shoot transcriptome of the giant reed, Arundo donax.</title>
        <authorList>
            <person name="Barrero R.A."/>
            <person name="Guerrero F.D."/>
            <person name="Moolhuijzen P."/>
            <person name="Goolsby J.A."/>
            <person name="Tidwell J."/>
            <person name="Bellgard S.E."/>
            <person name="Bellgard M.I."/>
        </authorList>
    </citation>
    <scope>NUCLEOTIDE SEQUENCE</scope>
    <source>
        <tissue evidence="1">Shoot tissue taken approximately 20 cm above the soil surface</tissue>
    </source>
</reference>
<organism evidence="1">
    <name type="scientific">Arundo donax</name>
    <name type="common">Giant reed</name>
    <name type="synonym">Donax arundinaceus</name>
    <dbReference type="NCBI Taxonomy" id="35708"/>
    <lineage>
        <taxon>Eukaryota</taxon>
        <taxon>Viridiplantae</taxon>
        <taxon>Streptophyta</taxon>
        <taxon>Embryophyta</taxon>
        <taxon>Tracheophyta</taxon>
        <taxon>Spermatophyta</taxon>
        <taxon>Magnoliopsida</taxon>
        <taxon>Liliopsida</taxon>
        <taxon>Poales</taxon>
        <taxon>Poaceae</taxon>
        <taxon>PACMAD clade</taxon>
        <taxon>Arundinoideae</taxon>
        <taxon>Arundineae</taxon>
        <taxon>Arundo</taxon>
    </lineage>
</organism>
<reference evidence="1" key="1">
    <citation type="submission" date="2014-09" db="EMBL/GenBank/DDBJ databases">
        <authorList>
            <person name="Magalhaes I.L.F."/>
            <person name="Oliveira U."/>
            <person name="Santos F.R."/>
            <person name="Vidigal T.H.D.A."/>
            <person name="Brescovit A.D."/>
            <person name="Santos A.J."/>
        </authorList>
    </citation>
    <scope>NUCLEOTIDE SEQUENCE</scope>
    <source>
        <tissue evidence="1">Shoot tissue taken approximately 20 cm above the soil surface</tissue>
    </source>
</reference>
<proteinExistence type="predicted"/>
<accession>A0A0A9A4H8</accession>
<protein>
    <submittedName>
        <fullName evidence="1">Uncharacterized protein</fullName>
    </submittedName>
</protein>
<name>A0A0A9A4H8_ARUDO</name>
<evidence type="ECO:0000313" key="1">
    <source>
        <dbReference type="EMBL" id="JAD43915.1"/>
    </source>
</evidence>
<sequence>MMKRKSMLKIIFWRP</sequence>
<dbReference type="EMBL" id="GBRH01253980">
    <property type="protein sequence ID" value="JAD43915.1"/>
    <property type="molecule type" value="Transcribed_RNA"/>
</dbReference>